<accession>A0A285NKE8</accession>
<keyword evidence="3" id="KW-1185">Reference proteome</keyword>
<dbReference type="RefSeq" id="WP_097040650.1">
    <property type="nucleotide sequence ID" value="NZ_OBEK01000002.1"/>
</dbReference>
<dbReference type="AlphaFoldDB" id="A0A285NKE8"/>
<keyword evidence="1" id="KW-0175">Coiled coil</keyword>
<evidence type="ECO:0000313" key="2">
    <source>
        <dbReference type="EMBL" id="SNZ09915.1"/>
    </source>
</evidence>
<dbReference type="EMBL" id="OBEK01000002">
    <property type="protein sequence ID" value="SNZ09915.1"/>
    <property type="molecule type" value="Genomic_DNA"/>
</dbReference>
<evidence type="ECO:0000256" key="1">
    <source>
        <dbReference type="SAM" id="Coils"/>
    </source>
</evidence>
<name>A0A285NKE8_9BACI</name>
<reference evidence="3" key="1">
    <citation type="submission" date="2017-09" db="EMBL/GenBank/DDBJ databases">
        <authorList>
            <person name="Varghese N."/>
            <person name="Submissions S."/>
        </authorList>
    </citation>
    <scope>NUCLEOTIDE SEQUENCE [LARGE SCALE GENOMIC DNA]</scope>
    <source>
        <strain evidence="3">CGMCC 1.8913</strain>
    </source>
</reference>
<organism evidence="2 3">
    <name type="scientific">Terribacillus aidingensis</name>
    <dbReference type="NCBI Taxonomy" id="586416"/>
    <lineage>
        <taxon>Bacteria</taxon>
        <taxon>Bacillati</taxon>
        <taxon>Bacillota</taxon>
        <taxon>Bacilli</taxon>
        <taxon>Bacillales</taxon>
        <taxon>Bacillaceae</taxon>
        <taxon>Terribacillus</taxon>
    </lineage>
</organism>
<feature type="coiled-coil region" evidence="1">
    <location>
        <begin position="28"/>
        <end position="62"/>
    </location>
</feature>
<dbReference type="Proteomes" id="UP000219356">
    <property type="component" value="Unassembled WGS sequence"/>
</dbReference>
<evidence type="ECO:0000313" key="3">
    <source>
        <dbReference type="Proteomes" id="UP000219356"/>
    </source>
</evidence>
<sequence length="70" mass="8086">MQNQNTITFEQKVANNLGERIGVLTVDLEITYAERDLLRQELNQANNRISQLEEQLKNTDVAEPQNNTQE</sequence>
<protein>
    <submittedName>
        <fullName evidence="2">Uncharacterized protein</fullName>
    </submittedName>
</protein>
<gene>
    <name evidence="2" type="ORF">SAMN05421503_1416</name>
</gene>
<proteinExistence type="predicted"/>